<gene>
    <name evidence="2" type="ORF">SAMN06297468_0623</name>
</gene>
<sequence>MTLVRATRTVATAIVAVSAVLCQPALAADCSAIEAIAAAQPGGFESIKGETRKVGLMTYTYLLTVSPDIAGFANQDCRIRPYSGTVEMSCTATLENEDALARAFETAATDIDRCLVRKDSSVTSVVKRSITYAAPGAGDSDFYLETQRTNGGGLQLYFKMTKVGR</sequence>
<proteinExistence type="predicted"/>
<name>A0A1Y6EGZ8_9SPHN</name>
<keyword evidence="1" id="KW-0732">Signal</keyword>
<feature type="chain" id="PRO_5012599476" evidence="1">
    <location>
        <begin position="28"/>
        <end position="165"/>
    </location>
</feature>
<keyword evidence="3" id="KW-1185">Reference proteome</keyword>
<evidence type="ECO:0000313" key="2">
    <source>
        <dbReference type="EMBL" id="SMQ61898.1"/>
    </source>
</evidence>
<accession>A0A1Y6EGZ8</accession>
<reference evidence="3" key="1">
    <citation type="submission" date="2017-04" db="EMBL/GenBank/DDBJ databases">
        <authorList>
            <person name="Varghese N."/>
            <person name="Submissions S."/>
        </authorList>
    </citation>
    <scope>NUCLEOTIDE SEQUENCE [LARGE SCALE GENOMIC DNA]</scope>
</reference>
<dbReference type="AlphaFoldDB" id="A0A1Y6EGZ8"/>
<feature type="signal peptide" evidence="1">
    <location>
        <begin position="1"/>
        <end position="27"/>
    </location>
</feature>
<evidence type="ECO:0000256" key="1">
    <source>
        <dbReference type="SAM" id="SignalP"/>
    </source>
</evidence>
<dbReference type="RefSeq" id="WP_086436540.1">
    <property type="nucleotide sequence ID" value="NZ_FXWG01000001.1"/>
</dbReference>
<evidence type="ECO:0000313" key="3">
    <source>
        <dbReference type="Proteomes" id="UP000194420"/>
    </source>
</evidence>
<dbReference type="Proteomes" id="UP000194420">
    <property type="component" value="Unassembled WGS sequence"/>
</dbReference>
<protein>
    <submittedName>
        <fullName evidence="2">Uncharacterized protein</fullName>
    </submittedName>
</protein>
<dbReference type="EMBL" id="FXWG01000001">
    <property type="protein sequence ID" value="SMQ61898.1"/>
    <property type="molecule type" value="Genomic_DNA"/>
</dbReference>
<organism evidence="2 3">
    <name type="scientific">Altererythrobacter xiamenensis</name>
    <dbReference type="NCBI Taxonomy" id="1316679"/>
    <lineage>
        <taxon>Bacteria</taxon>
        <taxon>Pseudomonadati</taxon>
        <taxon>Pseudomonadota</taxon>
        <taxon>Alphaproteobacteria</taxon>
        <taxon>Sphingomonadales</taxon>
        <taxon>Erythrobacteraceae</taxon>
        <taxon>Altererythrobacter</taxon>
    </lineage>
</organism>